<comment type="function">
    <text evidence="6">May nick specific sequences that contain T:G mispairs resulting from m5C-deamination.</text>
</comment>
<evidence type="ECO:0000256" key="6">
    <source>
        <dbReference type="PIRNR" id="PIRNR018267"/>
    </source>
</evidence>
<dbReference type="EMBL" id="VZZJ01000034">
    <property type="protein sequence ID" value="KAB1069983.1"/>
    <property type="molecule type" value="Genomic_DNA"/>
</dbReference>
<dbReference type="GO" id="GO:0016787">
    <property type="term" value="F:hydrolase activity"/>
    <property type="evidence" value="ECO:0007669"/>
    <property type="project" value="UniProtKB-KW"/>
</dbReference>
<keyword evidence="2 6" id="KW-0255">Endonuclease</keyword>
<dbReference type="SUPFAM" id="SSF52980">
    <property type="entry name" value="Restriction endonuclease-like"/>
    <property type="match status" value="1"/>
</dbReference>
<feature type="compositionally biased region" description="Polar residues" evidence="7">
    <location>
        <begin position="138"/>
        <end position="151"/>
    </location>
</feature>
<feature type="region of interest" description="Disordered" evidence="7">
    <location>
        <begin position="129"/>
        <end position="151"/>
    </location>
</feature>
<evidence type="ECO:0000313" key="8">
    <source>
        <dbReference type="EMBL" id="KAB1069983.1"/>
    </source>
</evidence>
<dbReference type="GO" id="GO:0004519">
    <property type="term" value="F:endonuclease activity"/>
    <property type="evidence" value="ECO:0007669"/>
    <property type="project" value="UniProtKB-KW"/>
</dbReference>
<dbReference type="NCBIfam" id="TIGR00632">
    <property type="entry name" value="vsr"/>
    <property type="match status" value="1"/>
</dbReference>
<dbReference type="EC" id="3.1.-.-" evidence="6"/>
<name>A0A6N6MHZ6_9HYPH</name>
<keyword evidence="5 6" id="KW-0234">DNA repair</keyword>
<dbReference type="CDD" id="cd00221">
    <property type="entry name" value="Vsr"/>
    <property type="match status" value="1"/>
</dbReference>
<protein>
    <recommendedName>
        <fullName evidence="6">Very short patch repair endonuclease</fullName>
        <ecNumber evidence="6">3.1.-.-</ecNumber>
    </recommendedName>
</protein>
<evidence type="ECO:0000256" key="4">
    <source>
        <dbReference type="ARBA" id="ARBA00022801"/>
    </source>
</evidence>
<evidence type="ECO:0000256" key="1">
    <source>
        <dbReference type="ARBA" id="ARBA00022722"/>
    </source>
</evidence>
<evidence type="ECO:0000256" key="3">
    <source>
        <dbReference type="ARBA" id="ARBA00022763"/>
    </source>
</evidence>
<keyword evidence="1 6" id="KW-0540">Nuclease</keyword>
<keyword evidence="4 6" id="KW-0378">Hydrolase</keyword>
<dbReference type="Proteomes" id="UP000441523">
    <property type="component" value="Unassembled WGS sequence"/>
</dbReference>
<dbReference type="InterPro" id="IPR011335">
    <property type="entry name" value="Restrct_endonuc-II-like"/>
</dbReference>
<dbReference type="Gene3D" id="3.40.960.10">
    <property type="entry name" value="VSR Endonuclease"/>
    <property type="match status" value="1"/>
</dbReference>
<comment type="similarity">
    <text evidence="6">Belongs to the vsr family.</text>
</comment>
<keyword evidence="3 6" id="KW-0227">DNA damage</keyword>
<dbReference type="AlphaFoldDB" id="A0A6N6MHZ6"/>
<accession>A0A6N6MHZ6</accession>
<dbReference type="GO" id="GO:0006298">
    <property type="term" value="P:mismatch repair"/>
    <property type="evidence" value="ECO:0007669"/>
    <property type="project" value="UniProtKB-UniRule"/>
</dbReference>
<evidence type="ECO:0000256" key="5">
    <source>
        <dbReference type="ARBA" id="ARBA00023204"/>
    </source>
</evidence>
<organism evidence="8 9">
    <name type="scientific">Methylobacterium planeticum</name>
    <dbReference type="NCBI Taxonomy" id="2615211"/>
    <lineage>
        <taxon>Bacteria</taxon>
        <taxon>Pseudomonadati</taxon>
        <taxon>Pseudomonadota</taxon>
        <taxon>Alphaproteobacteria</taxon>
        <taxon>Hyphomicrobiales</taxon>
        <taxon>Methylobacteriaceae</taxon>
        <taxon>Methylobacterium</taxon>
    </lineage>
</organism>
<keyword evidence="9" id="KW-1185">Reference proteome</keyword>
<dbReference type="Pfam" id="PF03852">
    <property type="entry name" value="Vsr"/>
    <property type="match status" value="1"/>
</dbReference>
<gene>
    <name evidence="8" type="primary">vsr</name>
    <name evidence="8" type="ORF">F6X51_24170</name>
</gene>
<comment type="caution">
    <text evidence="8">The sequence shown here is derived from an EMBL/GenBank/DDBJ whole genome shotgun (WGS) entry which is preliminary data.</text>
</comment>
<proteinExistence type="inferred from homology"/>
<dbReference type="PIRSF" id="PIRSF018267">
    <property type="entry name" value="VSR_endonuc"/>
    <property type="match status" value="1"/>
</dbReference>
<evidence type="ECO:0000313" key="9">
    <source>
        <dbReference type="Proteomes" id="UP000441523"/>
    </source>
</evidence>
<sequence length="151" mass="17532">MVDPARSALMQRIRGKNTKPELLVRRLIHSMGYRFRLHRRDLPGRPDLVFPSRRKVIFVHGCFWHRHLGCKKASTPTTRRDFWQTKFAQNVERDARKERELQQAGWDVFVVWECETGDLKRLSGRLSEFLGPPAVTGKQASAEPTTSFASE</sequence>
<reference evidence="8 9" key="1">
    <citation type="submission" date="2019-09" db="EMBL/GenBank/DDBJ databases">
        <title>YIM 132548 draft genome.</title>
        <authorList>
            <person name="Jiang L."/>
        </authorList>
    </citation>
    <scope>NUCLEOTIDE SEQUENCE [LARGE SCALE GENOMIC DNA]</scope>
    <source>
        <strain evidence="8 9">YIM 132548</strain>
    </source>
</reference>
<evidence type="ECO:0000256" key="2">
    <source>
        <dbReference type="ARBA" id="ARBA00022759"/>
    </source>
</evidence>
<dbReference type="InterPro" id="IPR004603">
    <property type="entry name" value="DNA_mismatch_endonuc_vsr"/>
</dbReference>
<evidence type="ECO:0000256" key="7">
    <source>
        <dbReference type="SAM" id="MobiDB-lite"/>
    </source>
</evidence>